<proteinExistence type="predicted"/>
<dbReference type="AlphaFoldDB" id="A0A7W5Z8P6"/>
<feature type="domain" description="TniQ" evidence="2">
    <location>
        <begin position="24"/>
        <end position="162"/>
    </location>
</feature>
<dbReference type="Pfam" id="PF13551">
    <property type="entry name" value="HTH_29"/>
    <property type="match status" value="1"/>
</dbReference>
<reference evidence="3 4" key="1">
    <citation type="submission" date="2020-08" db="EMBL/GenBank/DDBJ databases">
        <title>Genomic Encyclopedia of Type Strains, Phase IV (KMG-IV): sequencing the most valuable type-strain genomes for metagenomic binning, comparative biology and taxonomic classification.</title>
        <authorList>
            <person name="Goeker M."/>
        </authorList>
    </citation>
    <scope>NUCLEOTIDE SEQUENCE [LARGE SCALE GENOMIC DNA]</scope>
    <source>
        <strain evidence="3 4">DSM 28760</strain>
    </source>
</reference>
<dbReference type="Proteomes" id="UP000537592">
    <property type="component" value="Unassembled WGS sequence"/>
</dbReference>
<dbReference type="RefSeq" id="WP_183755043.1">
    <property type="nucleotide sequence ID" value="NZ_JACICC010000036.1"/>
</dbReference>
<dbReference type="Pfam" id="PF06527">
    <property type="entry name" value="TniQ"/>
    <property type="match status" value="1"/>
</dbReference>
<evidence type="ECO:0000313" key="3">
    <source>
        <dbReference type="EMBL" id="MBB3811659.1"/>
    </source>
</evidence>
<evidence type="ECO:0000313" key="4">
    <source>
        <dbReference type="Proteomes" id="UP000537592"/>
    </source>
</evidence>
<evidence type="ECO:0000259" key="2">
    <source>
        <dbReference type="Pfam" id="PF06527"/>
    </source>
</evidence>
<accession>A0A7W5Z8P6</accession>
<name>A0A7W5Z8P6_9HYPH</name>
<protein>
    <submittedName>
        <fullName evidence="3">Transposase</fullName>
    </submittedName>
</protein>
<feature type="compositionally biased region" description="Basic residues" evidence="1">
    <location>
        <begin position="482"/>
        <end position="493"/>
    </location>
</feature>
<gene>
    <name evidence="3" type="ORF">FHS81_003781</name>
</gene>
<dbReference type="InterPro" id="IPR009057">
    <property type="entry name" value="Homeodomain-like_sf"/>
</dbReference>
<dbReference type="InterPro" id="IPR009492">
    <property type="entry name" value="TniQ"/>
</dbReference>
<feature type="region of interest" description="Disordered" evidence="1">
    <location>
        <begin position="482"/>
        <end position="515"/>
    </location>
</feature>
<dbReference type="EMBL" id="JACICC010000036">
    <property type="protein sequence ID" value="MBB3811659.1"/>
    <property type="molecule type" value="Genomic_DNA"/>
</dbReference>
<evidence type="ECO:0000256" key="1">
    <source>
        <dbReference type="SAM" id="MobiDB-lite"/>
    </source>
</evidence>
<comment type="caution">
    <text evidence="3">The sequence shown here is derived from an EMBL/GenBank/DDBJ whole genome shotgun (WGS) entry which is preliminary data.</text>
</comment>
<dbReference type="SUPFAM" id="SSF46689">
    <property type="entry name" value="Homeodomain-like"/>
    <property type="match status" value="1"/>
</dbReference>
<organism evidence="3 4">
    <name type="scientific">Pseudochelatococcus contaminans</name>
    <dbReference type="NCBI Taxonomy" id="1538103"/>
    <lineage>
        <taxon>Bacteria</taxon>
        <taxon>Pseudomonadati</taxon>
        <taxon>Pseudomonadota</taxon>
        <taxon>Alphaproteobacteria</taxon>
        <taxon>Hyphomicrobiales</taxon>
        <taxon>Chelatococcaceae</taxon>
        <taxon>Pseudochelatococcus</taxon>
    </lineage>
</organism>
<keyword evidence="4" id="KW-1185">Reference proteome</keyword>
<sequence>MSWSDLFEVSASPMPAPGRIGLPGHVAPVEGEALLSWVAAISAVLGMTPRVFCRDALHIDARQNPGWWRRPASVTLERIGSLTGLDLDHLAGMTLDGWAVAPGDDDPDRFAAKRWTSGTDGRKRLARMDVCTLCLAEARRPHLRLNWTLGWTGACPCHGTVLTSRCPSCGTRLKLRGLNASEPIDLRCGRCDAVLSDTQNIPAHPAVLALQAALIAGKHSGTVILPGIGALDWPTAMALADVLLAMVWTRRPKKKRDHWAPRQRDRLFAAIGSDMGMAVGAWERIPWKENYGGLLLLAWLFGDLDQRLPRAIATLRTPRLEGLLGPFTDFDEPTRDRLRAILSAARSRSPQGRRAWKPWLDGLVAADLREQAARERYRHRRQRLRALAELRDGASVEAVAALVGVDIKTIYRWLHRGAADGLEAALERPTGKPALTSAQAEALGKWIALDHRHQNRKAVLKRARETLGIDINGDAATKLVVKHRKPKRGKRCRLWAPKYGPRRGAGSTHDPAPGP</sequence>